<evidence type="ECO:0000256" key="5">
    <source>
        <dbReference type="ARBA" id="ARBA00024867"/>
    </source>
</evidence>
<evidence type="ECO:0000259" key="9">
    <source>
        <dbReference type="PROSITE" id="PS51755"/>
    </source>
</evidence>
<dbReference type="PROSITE" id="PS50110">
    <property type="entry name" value="RESPONSE_REGULATORY"/>
    <property type="match status" value="1"/>
</dbReference>
<evidence type="ECO:0000256" key="7">
    <source>
        <dbReference type="PROSITE-ProRule" id="PRU01091"/>
    </source>
</evidence>
<evidence type="ECO:0000313" key="10">
    <source>
        <dbReference type="EMBL" id="HJB27182.1"/>
    </source>
</evidence>
<dbReference type="CDD" id="cd00383">
    <property type="entry name" value="trans_reg_C"/>
    <property type="match status" value="1"/>
</dbReference>
<dbReference type="InterPro" id="IPR001789">
    <property type="entry name" value="Sig_transdc_resp-reg_receiver"/>
</dbReference>
<comment type="function">
    <text evidence="5">May play the central regulatory role in sporulation. It may be an element of the effector pathway responsible for the activation of sporulation genes in response to nutritional stress. Spo0A may act in concert with spo0H (a sigma factor) to control the expression of some genes that are critical to the sporulation process.</text>
</comment>
<evidence type="ECO:0000259" key="8">
    <source>
        <dbReference type="PROSITE" id="PS50110"/>
    </source>
</evidence>
<dbReference type="AlphaFoldDB" id="A0A9D2LPZ0"/>
<dbReference type="SUPFAM" id="SSF46894">
    <property type="entry name" value="C-terminal effector domain of the bipartite response regulators"/>
    <property type="match status" value="1"/>
</dbReference>
<dbReference type="Gene3D" id="1.10.10.10">
    <property type="entry name" value="Winged helix-like DNA-binding domain superfamily/Winged helix DNA-binding domain"/>
    <property type="match status" value="1"/>
</dbReference>
<reference evidence="10" key="2">
    <citation type="submission" date="2021-04" db="EMBL/GenBank/DDBJ databases">
        <authorList>
            <person name="Gilroy R."/>
        </authorList>
    </citation>
    <scope>NUCLEOTIDE SEQUENCE</scope>
    <source>
        <strain evidence="10">ChiSjej1B19-5720</strain>
    </source>
</reference>
<sequence>MEIMIVEDDNALCQGIALALADGKDTFCQCQNLKEASAQWQKKKPDLLLLDINLPDGSGYDFLKEIRKSSDIPVLILTANDLEMDQVTGFSLGADDYVTKPFSLAVLRARIEALKRRCKNESHTQEPCRIGSFVFDFDKLQFYKGEEELTLSRNEQKLLRLFLENDGRILTREVLMDRLWTDGGEYVDENALSVTVNRLRKKLGEEDTGHSFIQTVYGQGYIWKGKP</sequence>
<keyword evidence="6" id="KW-0597">Phosphoprotein</keyword>
<dbReference type="InterPro" id="IPR001867">
    <property type="entry name" value="OmpR/PhoB-type_DNA-bd"/>
</dbReference>
<dbReference type="GO" id="GO:0000156">
    <property type="term" value="F:phosphorelay response regulator activity"/>
    <property type="evidence" value="ECO:0007669"/>
    <property type="project" value="TreeGrafter"/>
</dbReference>
<evidence type="ECO:0000256" key="4">
    <source>
        <dbReference type="ARBA" id="ARBA00023163"/>
    </source>
</evidence>
<dbReference type="PANTHER" id="PTHR48111">
    <property type="entry name" value="REGULATOR OF RPOS"/>
    <property type="match status" value="1"/>
</dbReference>
<dbReference type="CDD" id="cd17574">
    <property type="entry name" value="REC_OmpR"/>
    <property type="match status" value="1"/>
</dbReference>
<protein>
    <recommendedName>
        <fullName evidence="1">Stage 0 sporulation protein A homolog</fullName>
    </recommendedName>
</protein>
<dbReference type="GO" id="GO:0005829">
    <property type="term" value="C:cytosol"/>
    <property type="evidence" value="ECO:0007669"/>
    <property type="project" value="TreeGrafter"/>
</dbReference>
<dbReference type="SUPFAM" id="SSF52172">
    <property type="entry name" value="CheY-like"/>
    <property type="match status" value="1"/>
</dbReference>
<dbReference type="GO" id="GO:0006355">
    <property type="term" value="P:regulation of DNA-templated transcription"/>
    <property type="evidence" value="ECO:0007669"/>
    <property type="project" value="InterPro"/>
</dbReference>
<dbReference type="Gene3D" id="6.10.250.690">
    <property type="match status" value="1"/>
</dbReference>
<dbReference type="Proteomes" id="UP000823842">
    <property type="component" value="Unassembled WGS sequence"/>
</dbReference>
<dbReference type="Gene3D" id="3.40.50.2300">
    <property type="match status" value="1"/>
</dbReference>
<name>A0A9D2LPZ0_9FIRM</name>
<dbReference type="InterPro" id="IPR039420">
    <property type="entry name" value="WalR-like"/>
</dbReference>
<dbReference type="InterPro" id="IPR016032">
    <property type="entry name" value="Sig_transdc_resp-reg_C-effctor"/>
</dbReference>
<keyword evidence="2" id="KW-0805">Transcription regulation</keyword>
<dbReference type="Pfam" id="PF00486">
    <property type="entry name" value="Trans_reg_C"/>
    <property type="match status" value="1"/>
</dbReference>
<gene>
    <name evidence="10" type="ORF">IAA06_00075</name>
</gene>
<evidence type="ECO:0000313" key="11">
    <source>
        <dbReference type="Proteomes" id="UP000823842"/>
    </source>
</evidence>
<comment type="caution">
    <text evidence="10">The sequence shown here is derived from an EMBL/GenBank/DDBJ whole genome shotgun (WGS) entry which is preliminary data.</text>
</comment>
<feature type="modified residue" description="4-aspartylphosphate" evidence="6">
    <location>
        <position position="51"/>
    </location>
</feature>
<accession>A0A9D2LPZ0</accession>
<organism evidence="10 11">
    <name type="scientific">Candidatus Blautia faecavium</name>
    <dbReference type="NCBI Taxonomy" id="2838487"/>
    <lineage>
        <taxon>Bacteria</taxon>
        <taxon>Bacillati</taxon>
        <taxon>Bacillota</taxon>
        <taxon>Clostridia</taxon>
        <taxon>Lachnospirales</taxon>
        <taxon>Lachnospiraceae</taxon>
        <taxon>Blautia</taxon>
    </lineage>
</organism>
<proteinExistence type="predicted"/>
<dbReference type="EMBL" id="DWYZ01000002">
    <property type="protein sequence ID" value="HJB27182.1"/>
    <property type="molecule type" value="Genomic_DNA"/>
</dbReference>
<keyword evidence="3 7" id="KW-0238">DNA-binding</keyword>
<reference evidence="10" key="1">
    <citation type="journal article" date="2021" name="PeerJ">
        <title>Extensive microbial diversity within the chicken gut microbiome revealed by metagenomics and culture.</title>
        <authorList>
            <person name="Gilroy R."/>
            <person name="Ravi A."/>
            <person name="Getino M."/>
            <person name="Pursley I."/>
            <person name="Horton D.L."/>
            <person name="Alikhan N.F."/>
            <person name="Baker D."/>
            <person name="Gharbi K."/>
            <person name="Hall N."/>
            <person name="Watson M."/>
            <person name="Adriaenssens E.M."/>
            <person name="Foster-Nyarko E."/>
            <person name="Jarju S."/>
            <person name="Secka A."/>
            <person name="Antonio M."/>
            <person name="Oren A."/>
            <person name="Chaudhuri R.R."/>
            <person name="La Ragione R."/>
            <person name="Hildebrand F."/>
            <person name="Pallen M.J."/>
        </authorList>
    </citation>
    <scope>NUCLEOTIDE SEQUENCE</scope>
    <source>
        <strain evidence="10">ChiSjej1B19-5720</strain>
    </source>
</reference>
<evidence type="ECO:0000256" key="1">
    <source>
        <dbReference type="ARBA" id="ARBA00018672"/>
    </source>
</evidence>
<dbReference type="InterPro" id="IPR036388">
    <property type="entry name" value="WH-like_DNA-bd_sf"/>
</dbReference>
<dbReference type="PANTHER" id="PTHR48111:SF73">
    <property type="entry name" value="ALKALINE PHOSPHATASE SYNTHESIS TRANSCRIPTIONAL REGULATORY PROTEIN PHOP"/>
    <property type="match status" value="1"/>
</dbReference>
<evidence type="ECO:0000256" key="6">
    <source>
        <dbReference type="PROSITE-ProRule" id="PRU00169"/>
    </source>
</evidence>
<dbReference type="InterPro" id="IPR011006">
    <property type="entry name" value="CheY-like_superfamily"/>
</dbReference>
<feature type="DNA-binding region" description="OmpR/PhoB-type" evidence="7">
    <location>
        <begin position="125"/>
        <end position="225"/>
    </location>
</feature>
<feature type="domain" description="OmpR/PhoB-type" evidence="9">
    <location>
        <begin position="125"/>
        <end position="225"/>
    </location>
</feature>
<evidence type="ECO:0000256" key="2">
    <source>
        <dbReference type="ARBA" id="ARBA00023015"/>
    </source>
</evidence>
<dbReference type="Pfam" id="PF00072">
    <property type="entry name" value="Response_reg"/>
    <property type="match status" value="1"/>
</dbReference>
<dbReference type="SMART" id="SM00448">
    <property type="entry name" value="REC"/>
    <property type="match status" value="1"/>
</dbReference>
<keyword evidence="4" id="KW-0804">Transcription</keyword>
<dbReference type="GO" id="GO:0000976">
    <property type="term" value="F:transcription cis-regulatory region binding"/>
    <property type="evidence" value="ECO:0007669"/>
    <property type="project" value="TreeGrafter"/>
</dbReference>
<evidence type="ECO:0000256" key="3">
    <source>
        <dbReference type="ARBA" id="ARBA00023125"/>
    </source>
</evidence>
<dbReference type="SMART" id="SM00862">
    <property type="entry name" value="Trans_reg_C"/>
    <property type="match status" value="1"/>
</dbReference>
<dbReference type="GO" id="GO:0032993">
    <property type="term" value="C:protein-DNA complex"/>
    <property type="evidence" value="ECO:0007669"/>
    <property type="project" value="TreeGrafter"/>
</dbReference>
<dbReference type="PROSITE" id="PS51755">
    <property type="entry name" value="OMPR_PHOB"/>
    <property type="match status" value="1"/>
</dbReference>
<feature type="domain" description="Response regulatory" evidence="8">
    <location>
        <begin position="2"/>
        <end position="115"/>
    </location>
</feature>